<organism evidence="2 3">
    <name type="scientific">candidate division WS6 bacterium 34_10</name>
    <dbReference type="NCBI Taxonomy" id="1641389"/>
    <lineage>
        <taxon>Bacteria</taxon>
        <taxon>Candidatus Dojkabacteria</taxon>
    </lineage>
</organism>
<proteinExistence type="predicted"/>
<accession>A0A101HHM3</accession>
<evidence type="ECO:0000313" key="3">
    <source>
        <dbReference type="Proteomes" id="UP000053904"/>
    </source>
</evidence>
<evidence type="ECO:0000259" key="1">
    <source>
        <dbReference type="Pfam" id="PF01841"/>
    </source>
</evidence>
<dbReference type="InterPro" id="IPR038765">
    <property type="entry name" value="Papain-like_cys_pep_sf"/>
</dbReference>
<dbReference type="InterPro" id="IPR002931">
    <property type="entry name" value="Transglutaminase-like"/>
</dbReference>
<dbReference type="Gene3D" id="3.10.620.30">
    <property type="match status" value="1"/>
</dbReference>
<dbReference type="SUPFAM" id="SSF54001">
    <property type="entry name" value="Cysteine proteinases"/>
    <property type="match status" value="1"/>
</dbReference>
<reference evidence="3" key="1">
    <citation type="journal article" date="2015" name="MBio">
        <title>Genome-Resolved Metagenomic Analysis Reveals Roles for Candidate Phyla and Other Microbial Community Members in Biogeochemical Transformations in Oil Reservoirs.</title>
        <authorList>
            <person name="Hu P."/>
            <person name="Tom L."/>
            <person name="Singh A."/>
            <person name="Thomas B.C."/>
            <person name="Baker B.J."/>
            <person name="Piceno Y.M."/>
            <person name="Andersen G.L."/>
            <person name="Banfield J.F."/>
        </authorList>
    </citation>
    <scope>NUCLEOTIDE SEQUENCE [LARGE SCALE GENOMIC DNA]</scope>
</reference>
<dbReference type="Pfam" id="PF01841">
    <property type="entry name" value="Transglut_core"/>
    <property type="match status" value="1"/>
</dbReference>
<protein>
    <recommendedName>
        <fullName evidence="1">Transglutaminase-like domain-containing protein</fullName>
    </recommendedName>
</protein>
<gene>
    <name evidence="2" type="ORF">XD93_0607</name>
</gene>
<sequence>MLITGPKEQEINKYLNSGPQTHITEGIQKIVSGIEGTNLEKTKKILDLGSSLVERKGFDREVFRKRTASEILKDGFITGCTDAALLFVALARATNIPAKYVETIDEQWLKEGGDLIRGHVYSQIFDDITNKWIWVDPLNCQFDAPPIGRIIYKEGLDSWDIGIRDFDSLKKAFKEFRKQIELNNSR</sequence>
<name>A0A101HHM3_9BACT</name>
<evidence type="ECO:0000313" key="2">
    <source>
        <dbReference type="EMBL" id="KUK76986.1"/>
    </source>
</evidence>
<dbReference type="AlphaFoldDB" id="A0A101HHM3"/>
<dbReference type="Proteomes" id="UP000053904">
    <property type="component" value="Unassembled WGS sequence"/>
</dbReference>
<feature type="domain" description="Transglutaminase-like" evidence="1">
    <location>
        <begin position="36"/>
        <end position="137"/>
    </location>
</feature>
<comment type="caution">
    <text evidence="2">The sequence shown here is derived from an EMBL/GenBank/DDBJ whole genome shotgun (WGS) entry which is preliminary data.</text>
</comment>
<dbReference type="EMBL" id="LGGO01000078">
    <property type="protein sequence ID" value="KUK76986.1"/>
    <property type="molecule type" value="Genomic_DNA"/>
</dbReference>